<gene>
    <name evidence="1" type="ORF">HBN54_004205</name>
</gene>
<name>A0ABX1HP37_9BACT</name>
<evidence type="ECO:0000313" key="2">
    <source>
        <dbReference type="Proteomes" id="UP000717634"/>
    </source>
</evidence>
<accession>A0ABX1HP37</accession>
<sequence>MPYYLPFHAPPTGQCLPYHRATAAQRTLAGNYLHQRLGTHFPTLRAVTWTRALADYQPDLWLRGTVVALAETDLTQLAQHLATSPELPVLDPPLYGLPALHLAQHSLQASELAVWALGEVAAGATACGPRLEALLRRLVYPSPLAEQVVQAWCWNLASAPLLAPGLPGAPPWPDSAEIERLLNHLKFPGSPGGLVPGTGPGPAKQLFPGPLVRRVA</sequence>
<dbReference type="EMBL" id="JAAVTK010000019">
    <property type="protein sequence ID" value="NKI91585.1"/>
    <property type="molecule type" value="Genomic_DNA"/>
</dbReference>
<reference evidence="1 2" key="1">
    <citation type="submission" date="2020-03" db="EMBL/GenBank/DDBJ databases">
        <title>Genomic Encyclopedia of Type Strains, Phase IV (KMG-V): Genome sequencing to study the core and pangenomes of soil and plant-associated prokaryotes.</title>
        <authorList>
            <person name="Whitman W."/>
        </authorList>
    </citation>
    <scope>NUCLEOTIDE SEQUENCE [LARGE SCALE GENOMIC DNA]</scope>
    <source>
        <strain evidence="1 2">1B</strain>
    </source>
</reference>
<protein>
    <submittedName>
        <fullName evidence="1">Uncharacterized protein</fullName>
    </submittedName>
</protein>
<comment type="caution">
    <text evidence="1">The sequence shown here is derived from an EMBL/GenBank/DDBJ whole genome shotgun (WGS) entry which is preliminary data.</text>
</comment>
<organism evidence="1 2">
    <name type="scientific">Hymenobacter artigasi</name>
    <dbReference type="NCBI Taxonomy" id="2719616"/>
    <lineage>
        <taxon>Bacteria</taxon>
        <taxon>Pseudomonadati</taxon>
        <taxon>Bacteroidota</taxon>
        <taxon>Cytophagia</taxon>
        <taxon>Cytophagales</taxon>
        <taxon>Hymenobacteraceae</taxon>
        <taxon>Hymenobacter</taxon>
    </lineage>
</organism>
<dbReference type="RefSeq" id="WP_168675147.1">
    <property type="nucleotide sequence ID" value="NZ_JAAVTK010000019.1"/>
</dbReference>
<evidence type="ECO:0000313" key="1">
    <source>
        <dbReference type="EMBL" id="NKI91585.1"/>
    </source>
</evidence>
<keyword evidence="2" id="KW-1185">Reference proteome</keyword>
<dbReference type="Proteomes" id="UP000717634">
    <property type="component" value="Unassembled WGS sequence"/>
</dbReference>
<proteinExistence type="predicted"/>